<evidence type="ECO:0000313" key="2">
    <source>
        <dbReference type="EMBL" id="PON48465.1"/>
    </source>
</evidence>
<comment type="caution">
    <text evidence="2">The sequence shown here is derived from an EMBL/GenBank/DDBJ whole genome shotgun (WGS) entry which is preliminary data.</text>
</comment>
<feature type="signal peptide" evidence="1">
    <location>
        <begin position="1"/>
        <end position="26"/>
    </location>
</feature>
<evidence type="ECO:0000256" key="1">
    <source>
        <dbReference type="SAM" id="SignalP"/>
    </source>
</evidence>
<name>A0A2P5BI47_PARAD</name>
<organism evidence="2 3">
    <name type="scientific">Parasponia andersonii</name>
    <name type="common">Sponia andersonii</name>
    <dbReference type="NCBI Taxonomy" id="3476"/>
    <lineage>
        <taxon>Eukaryota</taxon>
        <taxon>Viridiplantae</taxon>
        <taxon>Streptophyta</taxon>
        <taxon>Embryophyta</taxon>
        <taxon>Tracheophyta</taxon>
        <taxon>Spermatophyta</taxon>
        <taxon>Magnoliopsida</taxon>
        <taxon>eudicotyledons</taxon>
        <taxon>Gunneridae</taxon>
        <taxon>Pentapetalae</taxon>
        <taxon>rosids</taxon>
        <taxon>fabids</taxon>
        <taxon>Rosales</taxon>
        <taxon>Cannabaceae</taxon>
        <taxon>Parasponia</taxon>
    </lineage>
</organism>
<proteinExistence type="predicted"/>
<dbReference type="EMBL" id="JXTB01000276">
    <property type="protein sequence ID" value="PON48465.1"/>
    <property type="molecule type" value="Genomic_DNA"/>
</dbReference>
<feature type="chain" id="PRO_5015120816" description="Secreted protein" evidence="1">
    <location>
        <begin position="27"/>
        <end position="101"/>
    </location>
</feature>
<evidence type="ECO:0000313" key="3">
    <source>
        <dbReference type="Proteomes" id="UP000237105"/>
    </source>
</evidence>
<dbReference type="AlphaFoldDB" id="A0A2P5BI47"/>
<accession>A0A2P5BI47</accession>
<evidence type="ECO:0008006" key="4">
    <source>
        <dbReference type="Google" id="ProtNLM"/>
    </source>
</evidence>
<gene>
    <name evidence="2" type="ORF">PanWU01x14_236600</name>
</gene>
<dbReference type="Proteomes" id="UP000237105">
    <property type="component" value="Unassembled WGS sequence"/>
</dbReference>
<sequence>MHLFLRNQKNLTKLLLLASFSKLLKAYMHCQNIGSGSVRLSVNDAIPCNITESIVVGIIKEKPPKKIKNKNKNKKAKLSLLTSYFAKIAKIAATAPPARRS</sequence>
<keyword evidence="3" id="KW-1185">Reference proteome</keyword>
<keyword evidence="1" id="KW-0732">Signal</keyword>
<reference evidence="3" key="1">
    <citation type="submission" date="2016-06" db="EMBL/GenBank/DDBJ databases">
        <title>Parallel loss of symbiosis genes in relatives of nitrogen-fixing non-legume Parasponia.</title>
        <authorList>
            <person name="Van Velzen R."/>
            <person name="Holmer R."/>
            <person name="Bu F."/>
            <person name="Rutten L."/>
            <person name="Van Zeijl A."/>
            <person name="Liu W."/>
            <person name="Santuari L."/>
            <person name="Cao Q."/>
            <person name="Sharma T."/>
            <person name="Shen D."/>
            <person name="Roswanjaya Y."/>
            <person name="Wardhani T."/>
            <person name="Kalhor M.S."/>
            <person name="Jansen J."/>
            <person name="Van den Hoogen J."/>
            <person name="Gungor B."/>
            <person name="Hartog M."/>
            <person name="Hontelez J."/>
            <person name="Verver J."/>
            <person name="Yang W.-C."/>
            <person name="Schijlen E."/>
            <person name="Repin R."/>
            <person name="Schilthuizen M."/>
            <person name="Schranz E."/>
            <person name="Heidstra R."/>
            <person name="Miyata K."/>
            <person name="Fedorova E."/>
            <person name="Kohlen W."/>
            <person name="Bisseling T."/>
            <person name="Smit S."/>
            <person name="Geurts R."/>
        </authorList>
    </citation>
    <scope>NUCLEOTIDE SEQUENCE [LARGE SCALE GENOMIC DNA]</scope>
    <source>
        <strain evidence="3">cv. WU1-14</strain>
    </source>
</reference>
<protein>
    <recommendedName>
        <fullName evidence="4">Secreted protein</fullName>
    </recommendedName>
</protein>